<dbReference type="AlphaFoldDB" id="A0A2D0N706"/>
<gene>
    <name evidence="3" type="ORF">CRP01_22235</name>
</gene>
<dbReference type="Proteomes" id="UP000223913">
    <property type="component" value="Unassembled WGS sequence"/>
</dbReference>
<proteinExistence type="inferred from homology"/>
<reference evidence="3 4" key="1">
    <citation type="submission" date="2017-10" db="EMBL/GenBank/DDBJ databases">
        <title>The draft genome sequence of Lewinella nigricans NBRC 102662.</title>
        <authorList>
            <person name="Wang K."/>
        </authorList>
    </citation>
    <scope>NUCLEOTIDE SEQUENCE [LARGE SCALE GENOMIC DNA]</scope>
    <source>
        <strain evidence="3 4">NBRC 102662</strain>
    </source>
</reference>
<dbReference type="PANTHER" id="PTHR36842">
    <property type="entry name" value="PROTEIN TOLB HOMOLOG"/>
    <property type="match status" value="1"/>
</dbReference>
<sequence length="977" mass="110754">MRIFILFLLGLWGVSLHAQIPANTIGANPFGLKWQQINTDKVQVIFPEGNDIRAQRVANVAHYLWDHNNASIGDKMKKVTILLQNQTVVPNGFVTVGPFRSEFYLTPTPFNMATDWLDQLAIHEFRHVKQFGNSRRGLTSLARSIFGSWAWGGFTATALPRWFFEGDATVQETALTLSGRGRQPAFTMEQRALILDGIDYGYEKAAAGSLKDFVPNWYSLGYYMVGYGRTRFGEELWSGVVNDAVRYKGLFFPLSKSLKKRTGLGTREFYQAMRQDLESKWKSGAPGARALEESPIVNRFRKKTVVNYTNPRWLDDADLVVEKRGYDQLPMYYRLRPDGVEQKLTNSGVLLSAPESTLSQGNGRLVWAEYGFDLRRSNQTYSVIRTYDISTGSKRQLTSQSKYFSPAITERGDRIVAVEVTPNGTCSLVVIDPAGGEVIRQIPNPDVYFFQFPRWTSDGSAIVVIGQRNERQALYRIDPATGRMEAITPATPRQLNHPEVRGDNVYFAAGYTGVNQIYTVPLGGGAIRQITEDPIGAFQPAVSPNGRMLAYSAFRTNGFDILKEELDESTWRTVDVNAPEDRLPTYAEELARQEGGTIVPTVPDEKFPVRKFNKTSGLINVHSWLPQLDPPEVGASILSDNKFGTLSIDAGAYYNLNEEEWTFSSNLRYAELFPIITLGYSYQNRAARLINYRAESDSIVRFASYVEEWTENKLTAGVELPFNFSKGNAVHRLDLIARFDRFHVNPQGNVDNPDRGIDTLINVGPNNTPRFRDLYLEPLAETDLNAIDLRLRWRLFRRQAVQHLTPHWGIVTDTRYRATVGNDLFSGFNFVTRGDIYLPAFFPSHGFYLNAGYQKLDRLDNYRFSNFFIYPRGYGAIGADDIVRLSANYTLPLAYPDLAIGPLAFVKRIKLNGFIDYGQLNFENDIFSYGAELRFDVRFLRLLEVDFGVRYSYLRDAPYAPNGNQHQFDFLLISITE</sequence>
<accession>A0A2D0N706</accession>
<name>A0A2D0N706_FLAN2</name>
<feature type="chain" id="PRO_5013356610" description="Peptidase S9" evidence="2">
    <location>
        <begin position="19"/>
        <end position="977"/>
    </location>
</feature>
<keyword evidence="4" id="KW-1185">Reference proteome</keyword>
<organism evidence="3 4">
    <name type="scientific">Flavilitoribacter nigricans (strain ATCC 23147 / DSM 23189 / NBRC 102662 / NCIMB 1420 / SS-2)</name>
    <name type="common">Lewinella nigricans</name>
    <dbReference type="NCBI Taxonomy" id="1122177"/>
    <lineage>
        <taxon>Bacteria</taxon>
        <taxon>Pseudomonadati</taxon>
        <taxon>Bacteroidota</taxon>
        <taxon>Saprospiria</taxon>
        <taxon>Saprospirales</taxon>
        <taxon>Lewinellaceae</taxon>
        <taxon>Flavilitoribacter</taxon>
    </lineage>
</organism>
<evidence type="ECO:0008006" key="5">
    <source>
        <dbReference type="Google" id="ProtNLM"/>
    </source>
</evidence>
<evidence type="ECO:0000313" key="3">
    <source>
        <dbReference type="EMBL" id="PHN04284.1"/>
    </source>
</evidence>
<dbReference type="EMBL" id="PDUD01000026">
    <property type="protein sequence ID" value="PHN04284.1"/>
    <property type="molecule type" value="Genomic_DNA"/>
</dbReference>
<dbReference type="Gene3D" id="2.120.10.30">
    <property type="entry name" value="TolB, C-terminal domain"/>
    <property type="match status" value="2"/>
</dbReference>
<keyword evidence="2" id="KW-0732">Signal</keyword>
<dbReference type="RefSeq" id="WP_099152310.1">
    <property type="nucleotide sequence ID" value="NZ_PDUD01000026.1"/>
</dbReference>
<evidence type="ECO:0000256" key="1">
    <source>
        <dbReference type="ARBA" id="ARBA00009820"/>
    </source>
</evidence>
<comment type="caution">
    <text evidence="3">The sequence shown here is derived from an EMBL/GenBank/DDBJ whole genome shotgun (WGS) entry which is preliminary data.</text>
</comment>
<dbReference type="OrthoDB" id="9799878at2"/>
<dbReference type="Pfam" id="PF07676">
    <property type="entry name" value="PD40"/>
    <property type="match status" value="1"/>
</dbReference>
<evidence type="ECO:0000313" key="4">
    <source>
        <dbReference type="Proteomes" id="UP000223913"/>
    </source>
</evidence>
<dbReference type="SUPFAM" id="SSF82171">
    <property type="entry name" value="DPP6 N-terminal domain-like"/>
    <property type="match status" value="1"/>
</dbReference>
<dbReference type="PANTHER" id="PTHR36842:SF1">
    <property type="entry name" value="PROTEIN TOLB"/>
    <property type="match status" value="1"/>
</dbReference>
<evidence type="ECO:0000256" key="2">
    <source>
        <dbReference type="SAM" id="SignalP"/>
    </source>
</evidence>
<comment type="similarity">
    <text evidence="1">Belongs to the TolB family.</text>
</comment>
<protein>
    <recommendedName>
        <fullName evidence="5">Peptidase S9</fullName>
    </recommendedName>
</protein>
<dbReference type="InterPro" id="IPR011042">
    <property type="entry name" value="6-blade_b-propeller_TolB-like"/>
</dbReference>
<feature type="signal peptide" evidence="2">
    <location>
        <begin position="1"/>
        <end position="18"/>
    </location>
</feature>
<dbReference type="InterPro" id="IPR011659">
    <property type="entry name" value="WD40"/>
</dbReference>